<dbReference type="GO" id="GO:0012505">
    <property type="term" value="C:endomembrane system"/>
    <property type="evidence" value="ECO:0007669"/>
    <property type="project" value="UniProtKB-SubCell"/>
</dbReference>
<evidence type="ECO:0000256" key="3">
    <source>
        <dbReference type="ARBA" id="ARBA00009699"/>
    </source>
</evidence>
<dbReference type="InterPro" id="IPR005198">
    <property type="entry name" value="Glyco_hydro_76"/>
</dbReference>
<dbReference type="InterPro" id="IPR014480">
    <property type="entry name" value="Mannan-1_6-alpha_mannosidase"/>
</dbReference>
<dbReference type="GO" id="GO:0009272">
    <property type="term" value="P:fungal-type cell wall biogenesis"/>
    <property type="evidence" value="ECO:0007669"/>
    <property type="project" value="TreeGrafter"/>
</dbReference>
<feature type="chain" id="PRO_5012361773" description="mannan endo-1,6-alpha-mannosidase" evidence="11">
    <location>
        <begin position="16"/>
        <end position="678"/>
    </location>
</feature>
<dbReference type="AlphaFoldDB" id="J5JY23"/>
<organism evidence="12 13">
    <name type="scientific">Beauveria bassiana (strain ARSEF 2860)</name>
    <name type="common">White muscardine disease fungus</name>
    <name type="synonym">Tritirachium shiotae</name>
    <dbReference type="NCBI Taxonomy" id="655819"/>
    <lineage>
        <taxon>Eukaryota</taxon>
        <taxon>Fungi</taxon>
        <taxon>Dikarya</taxon>
        <taxon>Ascomycota</taxon>
        <taxon>Pezizomycotina</taxon>
        <taxon>Sordariomycetes</taxon>
        <taxon>Hypocreomycetidae</taxon>
        <taxon>Hypocreales</taxon>
        <taxon>Cordycipitaceae</taxon>
        <taxon>Beauveria</taxon>
    </lineage>
</organism>
<gene>
    <name evidence="12" type="ORF">BBA_01338</name>
</gene>
<dbReference type="GeneID" id="19884350"/>
<evidence type="ECO:0000256" key="11">
    <source>
        <dbReference type="SAM" id="SignalP"/>
    </source>
</evidence>
<keyword evidence="6 12" id="KW-0378">Hydrolase</keyword>
<feature type="compositionally biased region" description="Polar residues" evidence="10">
    <location>
        <begin position="522"/>
        <end position="550"/>
    </location>
</feature>
<evidence type="ECO:0000256" key="7">
    <source>
        <dbReference type="ARBA" id="ARBA00023136"/>
    </source>
</evidence>
<accession>J5JY23</accession>
<evidence type="ECO:0000313" key="12">
    <source>
        <dbReference type="EMBL" id="EJP69373.1"/>
    </source>
</evidence>
<feature type="compositionally biased region" description="Low complexity" evidence="10">
    <location>
        <begin position="430"/>
        <end position="521"/>
    </location>
</feature>
<dbReference type="GO" id="GO:0016052">
    <property type="term" value="P:carbohydrate catabolic process"/>
    <property type="evidence" value="ECO:0007669"/>
    <property type="project" value="InterPro"/>
</dbReference>
<dbReference type="PANTHER" id="PTHR12145:SF38">
    <property type="entry name" value="MANNAN ENDO-1,6-ALPHA-MANNOSIDASE"/>
    <property type="match status" value="1"/>
</dbReference>
<dbReference type="HOGENOM" id="CLU_025694_2_1_1"/>
<dbReference type="RefSeq" id="XP_008594657.1">
    <property type="nucleotide sequence ID" value="XM_008596435.1"/>
</dbReference>
<comment type="subcellular location">
    <subcellularLocation>
        <location evidence="2">Endomembrane system</location>
    </subcellularLocation>
</comment>
<evidence type="ECO:0000256" key="9">
    <source>
        <dbReference type="ARBA" id="ARBA00023295"/>
    </source>
</evidence>
<reference evidence="12 13" key="1">
    <citation type="journal article" date="2012" name="Sci. Rep.">
        <title>Genomic perspectives on the evolution of fungal entomopathogenicity in Beauveria bassiana.</title>
        <authorList>
            <person name="Xiao G."/>
            <person name="Ying S.H."/>
            <person name="Zheng P."/>
            <person name="Wang Z.L."/>
            <person name="Zhang S."/>
            <person name="Xie X.Q."/>
            <person name="Shang Y."/>
            <person name="St Leger R.J."/>
            <person name="Zhao G.P."/>
            <person name="Wang C."/>
            <person name="Feng M.G."/>
        </authorList>
    </citation>
    <scope>NUCLEOTIDE SEQUENCE [LARGE SCALE GENOMIC DNA]</scope>
    <source>
        <strain evidence="12 13">ARSEF 2860</strain>
    </source>
</reference>
<dbReference type="PANTHER" id="PTHR12145">
    <property type="entry name" value="MANNAN ENDO-1,6-ALPHA-MANNOSIDASE DCW1"/>
    <property type="match status" value="1"/>
</dbReference>
<comment type="similarity">
    <text evidence="3">Belongs to the glycosyl hydrolase 76 family.</text>
</comment>
<feature type="signal peptide" evidence="11">
    <location>
        <begin position="1"/>
        <end position="15"/>
    </location>
</feature>
<proteinExistence type="inferred from homology"/>
<dbReference type="STRING" id="655819.J5JY23"/>
<evidence type="ECO:0000256" key="10">
    <source>
        <dbReference type="SAM" id="MobiDB-lite"/>
    </source>
</evidence>
<evidence type="ECO:0000256" key="5">
    <source>
        <dbReference type="ARBA" id="ARBA00022729"/>
    </source>
</evidence>
<feature type="compositionally biased region" description="Low complexity" evidence="10">
    <location>
        <begin position="577"/>
        <end position="590"/>
    </location>
</feature>
<dbReference type="Gene3D" id="1.50.10.20">
    <property type="match status" value="1"/>
</dbReference>
<feature type="compositionally biased region" description="Polar residues" evidence="10">
    <location>
        <begin position="566"/>
        <end position="576"/>
    </location>
</feature>
<keyword evidence="5 11" id="KW-0732">Signal</keyword>
<dbReference type="InParanoid" id="J5JY23"/>
<feature type="region of interest" description="Disordered" evidence="10">
    <location>
        <begin position="566"/>
        <end position="591"/>
    </location>
</feature>
<keyword evidence="13" id="KW-1185">Reference proteome</keyword>
<protein>
    <recommendedName>
        <fullName evidence="4">mannan endo-1,6-alpha-mannosidase</fullName>
        <ecNumber evidence="4">3.2.1.101</ecNumber>
    </recommendedName>
</protein>
<dbReference type="SUPFAM" id="SSF48208">
    <property type="entry name" value="Six-hairpin glycosidases"/>
    <property type="match status" value="1"/>
</dbReference>
<evidence type="ECO:0000256" key="4">
    <source>
        <dbReference type="ARBA" id="ARBA00012350"/>
    </source>
</evidence>
<evidence type="ECO:0000256" key="1">
    <source>
        <dbReference type="ARBA" id="ARBA00001452"/>
    </source>
</evidence>
<keyword evidence="8" id="KW-0325">Glycoprotein</keyword>
<evidence type="ECO:0000256" key="8">
    <source>
        <dbReference type="ARBA" id="ARBA00023180"/>
    </source>
</evidence>
<evidence type="ECO:0000256" key="6">
    <source>
        <dbReference type="ARBA" id="ARBA00022801"/>
    </source>
</evidence>
<dbReference type="GO" id="GO:0008496">
    <property type="term" value="F:mannan endo-1,6-alpha-mannosidase activity"/>
    <property type="evidence" value="ECO:0007669"/>
    <property type="project" value="UniProtKB-EC"/>
</dbReference>
<evidence type="ECO:0000313" key="13">
    <source>
        <dbReference type="Proteomes" id="UP000002762"/>
    </source>
</evidence>
<keyword evidence="7" id="KW-0472">Membrane</keyword>
<dbReference type="Pfam" id="PF03663">
    <property type="entry name" value="Glyco_hydro_76"/>
    <property type="match status" value="1"/>
</dbReference>
<keyword evidence="9" id="KW-0326">Glycosidase</keyword>
<feature type="region of interest" description="Disordered" evidence="10">
    <location>
        <begin position="420"/>
        <end position="550"/>
    </location>
</feature>
<dbReference type="Proteomes" id="UP000002762">
    <property type="component" value="Unassembled WGS sequence"/>
</dbReference>
<evidence type="ECO:0000256" key="2">
    <source>
        <dbReference type="ARBA" id="ARBA00004308"/>
    </source>
</evidence>
<dbReference type="FunFam" id="1.50.10.20:FF:000006">
    <property type="entry name" value="Mannan endo-1,6-alpha-mannosidase"/>
    <property type="match status" value="1"/>
</dbReference>
<sequence>MKLTTVLSLLSSASAAVMQPKDLDVQDTRSIRNVAATIAHGTMSYYQGNTTSEPRGIGNVNRPYYWWVAGALWGMMIDYYHVTKDPSYNQVVLDALLAKTNLGPENNYLPPEHADEEGNDDLFFWGNAVLSAAENNFPQPKKDLPSWLDISKNVFKWLESKWDTKHCDGGVFWQILESNPNGLNYKNSISNGGFFQLAARLARATNDDQYIQWAEKIWNWSWDKHLIDHDLYRISDGVDIRDQCTKPNPASYTYLSGIYLYGAAVMANHTGKSEWSDRAEKLLSGSSWFFFNDGDSKNVMYEGACEPIDSCFKGNADMSTFKGYLADLMWKSAVLQPSLHSKVAEWLIPTAKAAAQSCQGGKSNTECGMKWSTGGYDNQTNLGPQMNALGAVQGLLIDSAAPPMQASGIVRNYNATFEAVDPNRTDSSATPTENSTSKTPTSTKTETPTLTATSSTPSTLFTSFTSSSTVTSETSTPTPMPITTLSAPESTSSSTLKTPSTSSFGSHFPNSGSFSSESSTSVITQITTPSPAETPRSIETSGTATTGNSELLSTLSCPSCTVSESSTATDMTITLDPSSTPKPSSKPSSSIARIITSTPGSLSSFFAPSPPSHQSITTFLSMPNQSHPGTGLPSSGLTHSIATLPSSTDESAATTSCANHISIAVAVALSSALVNWLA</sequence>
<name>J5JY23_BEAB2</name>
<dbReference type="EC" id="3.2.1.101" evidence="4"/>
<dbReference type="InterPro" id="IPR008928">
    <property type="entry name" value="6-hairpin_glycosidase_sf"/>
</dbReference>
<dbReference type="OrthoDB" id="4187847at2759"/>
<comment type="catalytic activity">
    <reaction evidence="1">
        <text>Random hydrolysis of (1-&gt;6)-alpha-D-mannosidic linkages in unbranched (1-&gt;6)-mannans.</text>
        <dbReference type="EC" id="3.2.1.101"/>
    </reaction>
</comment>
<dbReference type="EMBL" id="JH725152">
    <property type="protein sequence ID" value="EJP69373.1"/>
    <property type="molecule type" value="Genomic_DNA"/>
</dbReference>